<dbReference type="AlphaFoldDB" id="A0A0E9P6R1"/>
<sequence>MGRYQAKMAFRRSFMLSSGS</sequence>
<evidence type="ECO:0000313" key="1">
    <source>
        <dbReference type="EMBL" id="JAG99956.1"/>
    </source>
</evidence>
<reference evidence="1" key="2">
    <citation type="journal article" date="2015" name="Fish Shellfish Immunol.">
        <title>Early steps in the European eel (Anguilla anguilla)-Vibrio vulnificus interaction in the gills: Role of the RtxA13 toxin.</title>
        <authorList>
            <person name="Callol A."/>
            <person name="Pajuelo D."/>
            <person name="Ebbesson L."/>
            <person name="Teles M."/>
            <person name="MacKenzie S."/>
            <person name="Amaro C."/>
        </authorList>
    </citation>
    <scope>NUCLEOTIDE SEQUENCE</scope>
</reference>
<proteinExistence type="predicted"/>
<accession>A0A0E9P6R1</accession>
<name>A0A0E9P6R1_ANGAN</name>
<dbReference type="EMBL" id="GBXM01101804">
    <property type="protein sequence ID" value="JAH06773.1"/>
    <property type="molecule type" value="Transcribed_RNA"/>
</dbReference>
<protein>
    <submittedName>
        <fullName evidence="1">Uncharacterized protein</fullName>
    </submittedName>
</protein>
<reference evidence="1" key="1">
    <citation type="submission" date="2014-11" db="EMBL/GenBank/DDBJ databases">
        <authorList>
            <person name="Amaro Gonzalez C."/>
        </authorList>
    </citation>
    <scope>NUCLEOTIDE SEQUENCE</scope>
</reference>
<dbReference type="EMBL" id="GBXM01108620">
    <property type="protein sequence ID" value="JAG99956.1"/>
    <property type="molecule type" value="Transcribed_RNA"/>
</dbReference>
<organism evidence="1">
    <name type="scientific">Anguilla anguilla</name>
    <name type="common">European freshwater eel</name>
    <name type="synonym">Muraena anguilla</name>
    <dbReference type="NCBI Taxonomy" id="7936"/>
    <lineage>
        <taxon>Eukaryota</taxon>
        <taxon>Metazoa</taxon>
        <taxon>Chordata</taxon>
        <taxon>Craniata</taxon>
        <taxon>Vertebrata</taxon>
        <taxon>Euteleostomi</taxon>
        <taxon>Actinopterygii</taxon>
        <taxon>Neopterygii</taxon>
        <taxon>Teleostei</taxon>
        <taxon>Anguilliformes</taxon>
        <taxon>Anguillidae</taxon>
        <taxon>Anguilla</taxon>
    </lineage>
</organism>